<dbReference type="Gene3D" id="3.90.120.10">
    <property type="entry name" value="DNA Methylase, subunit A, domain 2"/>
    <property type="match status" value="1"/>
</dbReference>
<dbReference type="HOGENOM" id="CLU_006958_2_4_11"/>
<dbReference type="GO" id="GO:0003677">
    <property type="term" value="F:DNA binding"/>
    <property type="evidence" value="ECO:0007669"/>
    <property type="project" value="TreeGrafter"/>
</dbReference>
<dbReference type="InterPro" id="IPR001525">
    <property type="entry name" value="C5_MeTfrase"/>
</dbReference>
<keyword evidence="9" id="KW-1185">Reference proteome</keyword>
<evidence type="ECO:0000256" key="3">
    <source>
        <dbReference type="ARBA" id="ARBA00022679"/>
    </source>
</evidence>
<reference evidence="9" key="1">
    <citation type="journal article" date="2013" name="Stand. Genomic Sci.">
        <title>Complete genome sequence of Coriobacterium glomerans type strain (PW2(T)) from the midgut of Pyrrhocoris apterus L. (red soldier bug).</title>
        <authorList>
            <person name="Stackebrandt E."/>
            <person name="Zeytun A."/>
            <person name="Lapidus A."/>
            <person name="Nolan M."/>
            <person name="Lucas S."/>
            <person name="Hammon N."/>
            <person name="Deshpande S."/>
            <person name="Cheng J.F."/>
            <person name="Tapia R."/>
            <person name="Goodwin L.A."/>
            <person name="Pitluck S."/>
            <person name="Liolios K."/>
            <person name="Pagani I."/>
            <person name="Ivanova N."/>
            <person name="Mavromatis K."/>
            <person name="Mikhailova N."/>
            <person name="Huntemann M."/>
            <person name="Pati A."/>
            <person name="Chen A."/>
            <person name="Palaniappan K."/>
            <person name="Chang Y.J."/>
            <person name="Land M."/>
            <person name="Hauser L."/>
            <person name="Rohde M."/>
            <person name="Pukall R."/>
            <person name="Goker M."/>
            <person name="Detter J.C."/>
            <person name="Woyke T."/>
            <person name="Bristow J."/>
            <person name="Eisen J.A."/>
            <person name="Markowitz V."/>
            <person name="Hugenholtz P."/>
            <person name="Kyrpides N.C."/>
            <person name="Klenk H.P."/>
        </authorList>
    </citation>
    <scope>NUCLEOTIDE SEQUENCE</scope>
    <source>
        <strain evidence="9">ATCC 49209 / DSM 20642 / JCM 10262 / PW2</strain>
    </source>
</reference>
<evidence type="ECO:0000256" key="1">
    <source>
        <dbReference type="ARBA" id="ARBA00011975"/>
    </source>
</evidence>
<feature type="active site" evidence="6">
    <location>
        <position position="135"/>
    </location>
</feature>
<dbReference type="InterPro" id="IPR029063">
    <property type="entry name" value="SAM-dependent_MTases_sf"/>
</dbReference>
<dbReference type="eggNOG" id="COG0270">
    <property type="taxonomic scope" value="Bacteria"/>
</dbReference>
<dbReference type="STRING" id="700015.Corgl_1529"/>
<dbReference type="KEGG" id="cgo:Corgl_1529"/>
<dbReference type="NCBIfam" id="TIGR00675">
    <property type="entry name" value="dcm"/>
    <property type="match status" value="1"/>
</dbReference>
<dbReference type="GO" id="GO:0044027">
    <property type="term" value="P:negative regulation of gene expression via chromosomal CpG island methylation"/>
    <property type="evidence" value="ECO:0007669"/>
    <property type="project" value="TreeGrafter"/>
</dbReference>
<evidence type="ECO:0000256" key="4">
    <source>
        <dbReference type="ARBA" id="ARBA00022691"/>
    </source>
</evidence>
<dbReference type="Gene3D" id="3.40.50.150">
    <property type="entry name" value="Vaccinia Virus protein VP39"/>
    <property type="match status" value="1"/>
</dbReference>
<keyword evidence="4 6" id="KW-0949">S-adenosyl-L-methionine</keyword>
<evidence type="ECO:0000256" key="7">
    <source>
        <dbReference type="RuleBase" id="RU000416"/>
    </source>
</evidence>
<dbReference type="EMBL" id="CP002628">
    <property type="protein sequence ID" value="AEB07628.1"/>
    <property type="molecule type" value="Genomic_DNA"/>
</dbReference>
<proteinExistence type="inferred from homology"/>
<keyword evidence="2 6" id="KW-0489">Methyltransferase</keyword>
<protein>
    <recommendedName>
        <fullName evidence="1">DNA (cytosine-5-)-methyltransferase</fullName>
        <ecNumber evidence="1">2.1.1.37</ecNumber>
    </recommendedName>
</protein>
<dbReference type="EC" id="2.1.1.37" evidence="1"/>
<dbReference type="RefSeq" id="WP_013709370.1">
    <property type="nucleotide sequence ID" value="NC_015389.1"/>
</dbReference>
<keyword evidence="5" id="KW-0680">Restriction system</keyword>
<evidence type="ECO:0000313" key="9">
    <source>
        <dbReference type="Proteomes" id="UP000006851"/>
    </source>
</evidence>
<dbReference type="InterPro" id="IPR050390">
    <property type="entry name" value="C5-Methyltransferase"/>
</dbReference>
<dbReference type="Pfam" id="PF00145">
    <property type="entry name" value="DNA_methylase"/>
    <property type="match status" value="1"/>
</dbReference>
<evidence type="ECO:0000256" key="6">
    <source>
        <dbReference type="PROSITE-ProRule" id="PRU01016"/>
    </source>
</evidence>
<evidence type="ECO:0000313" key="8">
    <source>
        <dbReference type="EMBL" id="AEB07628.1"/>
    </source>
</evidence>
<dbReference type="PANTHER" id="PTHR10629">
    <property type="entry name" value="CYTOSINE-SPECIFIC METHYLTRANSFERASE"/>
    <property type="match status" value="1"/>
</dbReference>
<evidence type="ECO:0000256" key="2">
    <source>
        <dbReference type="ARBA" id="ARBA00022603"/>
    </source>
</evidence>
<dbReference type="PROSITE" id="PS51679">
    <property type="entry name" value="SAM_MT_C5"/>
    <property type="match status" value="1"/>
</dbReference>
<dbReference type="Proteomes" id="UP000006851">
    <property type="component" value="Chromosome"/>
</dbReference>
<evidence type="ECO:0000256" key="5">
    <source>
        <dbReference type="ARBA" id="ARBA00022747"/>
    </source>
</evidence>
<dbReference type="GO" id="GO:0003886">
    <property type="term" value="F:DNA (cytosine-5-)-methyltransferase activity"/>
    <property type="evidence" value="ECO:0007669"/>
    <property type="project" value="UniProtKB-EC"/>
</dbReference>
<dbReference type="PROSITE" id="PS00095">
    <property type="entry name" value="C5_MTASE_2"/>
    <property type="match status" value="1"/>
</dbReference>
<dbReference type="InterPro" id="IPR031303">
    <property type="entry name" value="C5_meth_CS"/>
</dbReference>
<organism evidence="8 9">
    <name type="scientific">Coriobacterium glomerans (strain ATCC 49209 / DSM 20642 / JCM 10262 / PW2)</name>
    <dbReference type="NCBI Taxonomy" id="700015"/>
    <lineage>
        <taxon>Bacteria</taxon>
        <taxon>Bacillati</taxon>
        <taxon>Actinomycetota</taxon>
        <taxon>Coriobacteriia</taxon>
        <taxon>Coriobacteriales</taxon>
        <taxon>Coriobacteriaceae</taxon>
        <taxon>Coriobacterium</taxon>
    </lineage>
</organism>
<dbReference type="PRINTS" id="PR00105">
    <property type="entry name" value="C5METTRFRASE"/>
</dbReference>
<dbReference type="PANTHER" id="PTHR10629:SF52">
    <property type="entry name" value="DNA (CYTOSINE-5)-METHYLTRANSFERASE 1"/>
    <property type="match status" value="1"/>
</dbReference>
<dbReference type="SUPFAM" id="SSF53335">
    <property type="entry name" value="S-adenosyl-L-methionine-dependent methyltransferases"/>
    <property type="match status" value="1"/>
</dbReference>
<dbReference type="AlphaFoldDB" id="F2NAV0"/>
<name>F2NAV0_CORGP</name>
<keyword evidence="3 6" id="KW-0808">Transferase</keyword>
<dbReference type="GO" id="GO:0032259">
    <property type="term" value="P:methylation"/>
    <property type="evidence" value="ECO:0007669"/>
    <property type="project" value="UniProtKB-KW"/>
</dbReference>
<dbReference type="GO" id="GO:0009307">
    <property type="term" value="P:DNA restriction-modification system"/>
    <property type="evidence" value="ECO:0007669"/>
    <property type="project" value="UniProtKB-KW"/>
</dbReference>
<sequence>MEKPIPIIDLFAGAGGLGEGFSSACNESGSPAFKIIMSVEKDPLAHRTLRMRAFFRAAYRACGAMPASYINYLQNPSAENLEALRNEFPEQWQQANREALCETLKEGDDALVEEAKRRLDAYGSDSFILIGGPPCQAYSLVGRSRRTHDRQGLQKDEKQTLYRCYLRFIERLNPDIFVMENVSGILSAKLARKGVFHMILRDMESAGYRIRSLSKLRAVEPRDYIVDAERYGIPQARHRVVLLGLRSHSSLTPSILTPRFAEKTVRDALTGIPPVRSGFSKRSGNMRESWQRYIAHAAKRLAGTAEGRALRAELSALSDARFPETQAKRSIVRVQRTPLISWYRARLDGISVLPNHEARNHLASDLDRYLFCAVFGQRYGYSPKLQDFPASLLPNHKNALDAKVNKDVIFSDRFRVQIFDRRSMTVTSHISKDGHYYIHPDPVQCRSLTVREAARLQTFPDDYYFEGNRTSQYQQVGNAVPPLLAKQIAEVIYDCMMRGGHDRKPMVVAAKPS</sequence>
<accession>F2NAV0</accession>
<dbReference type="REBASE" id="34392">
    <property type="entry name" value="M.Cgl2ORF1529P"/>
</dbReference>
<dbReference type="OrthoDB" id="9813719at2"/>
<gene>
    <name evidence="8" type="ordered locus">Corgl_1529</name>
</gene>
<comment type="similarity">
    <text evidence="6 7">Belongs to the class I-like SAM-binding methyltransferase superfamily. C5-methyltransferase family.</text>
</comment>